<reference evidence="2" key="1">
    <citation type="journal article" date="2019" name="Int. J. Syst. Evol. Microbiol.">
        <title>The Global Catalogue of Microorganisms (GCM) 10K type strain sequencing project: providing services to taxonomists for standard genome sequencing and annotation.</title>
        <authorList>
            <consortium name="The Broad Institute Genomics Platform"/>
            <consortium name="The Broad Institute Genome Sequencing Center for Infectious Disease"/>
            <person name="Wu L."/>
            <person name="Ma J."/>
        </authorList>
    </citation>
    <scope>NUCLEOTIDE SEQUENCE [LARGE SCALE GENOMIC DNA]</scope>
    <source>
        <strain evidence="2">CGMCC 1.18439</strain>
    </source>
</reference>
<evidence type="ECO:0000313" key="2">
    <source>
        <dbReference type="Proteomes" id="UP000632154"/>
    </source>
</evidence>
<accession>A0ABQ3KDI3</accession>
<evidence type="ECO:0000313" key="1">
    <source>
        <dbReference type="EMBL" id="GHG09854.1"/>
    </source>
</evidence>
<organism evidence="1 2">
    <name type="scientific">Deinococcus piscis</name>
    <dbReference type="NCBI Taxonomy" id="394230"/>
    <lineage>
        <taxon>Bacteria</taxon>
        <taxon>Thermotogati</taxon>
        <taxon>Deinococcota</taxon>
        <taxon>Deinococci</taxon>
        <taxon>Deinococcales</taxon>
        <taxon>Deinococcaceae</taxon>
        <taxon>Deinococcus</taxon>
    </lineage>
</organism>
<proteinExistence type="predicted"/>
<sequence length="45" mass="4959">MLEDETGEQQSNQHGICDLLVRADFLVAEMLLSPEIEVANDVPTS</sequence>
<protein>
    <submittedName>
        <fullName evidence="1">Uncharacterized protein</fullName>
    </submittedName>
</protein>
<dbReference type="Proteomes" id="UP000632154">
    <property type="component" value="Unassembled WGS sequence"/>
</dbReference>
<comment type="caution">
    <text evidence="1">The sequence shown here is derived from an EMBL/GenBank/DDBJ whole genome shotgun (WGS) entry which is preliminary data.</text>
</comment>
<name>A0ABQ3KDI3_9DEIO</name>
<dbReference type="EMBL" id="BNAL01000038">
    <property type="protein sequence ID" value="GHG09854.1"/>
    <property type="molecule type" value="Genomic_DNA"/>
</dbReference>
<keyword evidence="2" id="KW-1185">Reference proteome</keyword>
<gene>
    <name evidence="1" type="ORF">GCM10017783_22940</name>
</gene>